<sequence length="89" mass="10249">MALGEVFSFYEDVNEKLSQKKEGCRIIKTIILCSIEMEECNEFPDNYLGSNATICIYFNKITDEKKTHEFPICLCDVGSDLICNLFYSK</sequence>
<dbReference type="AlphaFoldDB" id="A0A2X0QJN4"/>
<name>A0A2X0QJN4_BROTH</name>
<accession>A0A2X0QJN4</accession>
<dbReference type="Proteomes" id="UP000270190">
    <property type="component" value="Unassembled WGS sequence"/>
</dbReference>
<reference evidence="2" key="1">
    <citation type="submission" date="2018-04" db="EMBL/GenBank/DDBJ databases">
        <authorList>
            <person name="Illikoud N."/>
        </authorList>
    </citation>
    <scope>NUCLEOTIDE SEQUENCE [LARGE SCALE GENOMIC DNA]</scope>
</reference>
<proteinExistence type="predicted"/>
<protein>
    <submittedName>
        <fullName evidence="1">Uncharacterized protein</fullName>
    </submittedName>
</protein>
<gene>
    <name evidence="1" type="ORF">BTBSAS_30094</name>
</gene>
<dbReference type="EMBL" id="OUNC01000023">
    <property type="protein sequence ID" value="SPP28776.1"/>
    <property type="molecule type" value="Genomic_DNA"/>
</dbReference>
<evidence type="ECO:0000313" key="2">
    <source>
        <dbReference type="Proteomes" id="UP000270190"/>
    </source>
</evidence>
<organism evidence="1 2">
    <name type="scientific">Brochothrix thermosphacta</name>
    <name type="common">Microbacterium thermosphactum</name>
    <dbReference type="NCBI Taxonomy" id="2756"/>
    <lineage>
        <taxon>Bacteria</taxon>
        <taxon>Bacillati</taxon>
        <taxon>Bacillota</taxon>
        <taxon>Bacilli</taxon>
        <taxon>Bacillales</taxon>
        <taxon>Listeriaceae</taxon>
        <taxon>Brochothrix</taxon>
    </lineage>
</organism>
<evidence type="ECO:0000313" key="1">
    <source>
        <dbReference type="EMBL" id="SPP28776.1"/>
    </source>
</evidence>